<keyword evidence="2" id="KW-0963">Cytoplasm</keyword>
<accession>A0A0F9QPP1</accession>
<evidence type="ECO:0000256" key="9">
    <source>
        <dbReference type="ARBA" id="ARBA00023277"/>
    </source>
</evidence>
<dbReference type="GO" id="GO:0046872">
    <property type="term" value="F:metal ion binding"/>
    <property type="evidence" value="ECO:0007669"/>
    <property type="project" value="UniProtKB-KW"/>
</dbReference>
<dbReference type="PIRSF" id="PIRSF000530">
    <property type="entry name" value="Galactokinase"/>
    <property type="match status" value="1"/>
</dbReference>
<keyword evidence="4" id="KW-0479">Metal-binding</keyword>
<dbReference type="Pfam" id="PF08544">
    <property type="entry name" value="GHMP_kinases_C"/>
    <property type="match status" value="1"/>
</dbReference>
<feature type="domain" description="Galactokinase N-terminal" evidence="12">
    <location>
        <begin position="8"/>
        <end position="54"/>
    </location>
</feature>
<evidence type="ECO:0000256" key="2">
    <source>
        <dbReference type="ARBA" id="ARBA00022490"/>
    </source>
</evidence>
<dbReference type="SUPFAM" id="SSF55060">
    <property type="entry name" value="GHMP Kinase, C-terminal domain"/>
    <property type="match status" value="1"/>
</dbReference>
<dbReference type="InterPro" id="IPR020568">
    <property type="entry name" value="Ribosomal_Su5_D2-typ_SF"/>
</dbReference>
<dbReference type="GO" id="GO:0005524">
    <property type="term" value="F:ATP binding"/>
    <property type="evidence" value="ECO:0007669"/>
    <property type="project" value="UniProtKB-KW"/>
</dbReference>
<dbReference type="PROSITE" id="PS00627">
    <property type="entry name" value="GHMP_KINASES_ATP"/>
    <property type="match status" value="1"/>
</dbReference>
<comment type="caution">
    <text evidence="13">The sequence shown here is derived from an EMBL/GenBank/DDBJ whole genome shotgun (WGS) entry which is preliminary data.</text>
</comment>
<evidence type="ECO:0000256" key="6">
    <source>
        <dbReference type="ARBA" id="ARBA00022777"/>
    </source>
</evidence>
<name>A0A0F9QPP1_9ZZZZ</name>
<evidence type="ECO:0000256" key="7">
    <source>
        <dbReference type="ARBA" id="ARBA00022840"/>
    </source>
</evidence>
<dbReference type="FunFam" id="3.30.230.10:FF:000017">
    <property type="entry name" value="Galactokinase"/>
    <property type="match status" value="1"/>
</dbReference>
<keyword evidence="3" id="KW-0808">Transferase</keyword>
<evidence type="ECO:0000256" key="5">
    <source>
        <dbReference type="ARBA" id="ARBA00022741"/>
    </source>
</evidence>
<dbReference type="InterPro" id="IPR036554">
    <property type="entry name" value="GHMP_kinase_C_sf"/>
</dbReference>
<protein>
    <recommendedName>
        <fullName evidence="14">Galactokinase</fullName>
    </recommendedName>
</protein>
<dbReference type="Pfam" id="PF00288">
    <property type="entry name" value="GHMP_kinases_N"/>
    <property type="match status" value="1"/>
</dbReference>
<dbReference type="NCBIfam" id="TIGR00131">
    <property type="entry name" value="gal_kin"/>
    <property type="match status" value="1"/>
</dbReference>
<keyword evidence="8" id="KW-0460">Magnesium</keyword>
<keyword evidence="9" id="KW-0119">Carbohydrate metabolism</keyword>
<feature type="domain" description="GHMP kinase N-terminal" evidence="10">
    <location>
        <begin position="92"/>
        <end position="179"/>
    </location>
</feature>
<gene>
    <name evidence="13" type="ORF">LCGC14_0675920</name>
</gene>
<dbReference type="InterPro" id="IPR013750">
    <property type="entry name" value="GHMP_kinase_C_dom"/>
</dbReference>
<proteinExistence type="inferred from homology"/>
<dbReference type="SUPFAM" id="SSF54211">
    <property type="entry name" value="Ribosomal protein S5 domain 2-like"/>
    <property type="match status" value="1"/>
</dbReference>
<keyword evidence="5" id="KW-0547">Nucleotide-binding</keyword>
<evidence type="ECO:0000313" key="13">
    <source>
        <dbReference type="EMBL" id="KKN46155.1"/>
    </source>
</evidence>
<dbReference type="GO" id="GO:0004335">
    <property type="term" value="F:galactokinase activity"/>
    <property type="evidence" value="ECO:0007669"/>
    <property type="project" value="InterPro"/>
</dbReference>
<evidence type="ECO:0000256" key="3">
    <source>
        <dbReference type="ARBA" id="ARBA00022679"/>
    </source>
</evidence>
<dbReference type="PRINTS" id="PR00473">
    <property type="entry name" value="GALCTOKINASE"/>
</dbReference>
<dbReference type="AlphaFoldDB" id="A0A0F9QPP1"/>
<dbReference type="PANTHER" id="PTHR10457">
    <property type="entry name" value="MEVALONATE KINASE/GALACTOKINASE"/>
    <property type="match status" value="1"/>
</dbReference>
<evidence type="ECO:0000256" key="8">
    <source>
        <dbReference type="ARBA" id="ARBA00022842"/>
    </source>
</evidence>
<dbReference type="FunFam" id="3.30.70.890:FF:000001">
    <property type="entry name" value="Galactokinase"/>
    <property type="match status" value="1"/>
</dbReference>
<dbReference type="GO" id="GO:0005829">
    <property type="term" value="C:cytosol"/>
    <property type="evidence" value="ECO:0007669"/>
    <property type="project" value="TreeGrafter"/>
</dbReference>
<dbReference type="PRINTS" id="PR00959">
    <property type="entry name" value="MEVGALKINASE"/>
</dbReference>
<dbReference type="Gene3D" id="3.30.230.10">
    <property type="match status" value="1"/>
</dbReference>
<evidence type="ECO:0000256" key="4">
    <source>
        <dbReference type="ARBA" id="ARBA00022723"/>
    </source>
</evidence>
<dbReference type="InterPro" id="IPR000705">
    <property type="entry name" value="Galactokinase"/>
</dbReference>
<evidence type="ECO:0000259" key="10">
    <source>
        <dbReference type="Pfam" id="PF00288"/>
    </source>
</evidence>
<dbReference type="Gene3D" id="3.30.70.890">
    <property type="entry name" value="GHMP kinase, C-terminal domain"/>
    <property type="match status" value="1"/>
</dbReference>
<evidence type="ECO:0008006" key="14">
    <source>
        <dbReference type="Google" id="ProtNLM"/>
    </source>
</evidence>
<dbReference type="InterPro" id="IPR006203">
    <property type="entry name" value="GHMP_knse_ATP-bd_CS"/>
</dbReference>
<reference evidence="13" key="1">
    <citation type="journal article" date="2015" name="Nature">
        <title>Complex archaea that bridge the gap between prokaryotes and eukaryotes.</title>
        <authorList>
            <person name="Spang A."/>
            <person name="Saw J.H."/>
            <person name="Jorgensen S.L."/>
            <person name="Zaremba-Niedzwiedzka K."/>
            <person name="Martijn J."/>
            <person name="Lind A.E."/>
            <person name="van Eijk R."/>
            <person name="Schleper C."/>
            <person name="Guy L."/>
            <person name="Ettema T.J."/>
        </authorList>
    </citation>
    <scope>NUCLEOTIDE SEQUENCE</scope>
</reference>
<feature type="domain" description="GHMP kinase C-terminal" evidence="11">
    <location>
        <begin position="278"/>
        <end position="358"/>
    </location>
</feature>
<sequence length="382" mass="41767">MKLNEFQQQFLSLYGAPAQGIAAAPGRVNLIGEFTDYNDGFVLPCSLEFRTQVMFKERDDNIITVHSLNYPGEKDSFSVDEEITEGQSQWGNYIRAVTYVLKRAGYTLRGADLLIDSNLPQGSGLSSSAALEVAVGGMFNHIAQLGLPPEQIALFGQEAENDFMHCQCGIMDQLISAKGENGHALLIDCENLATKSVKVPDDLNIVIVNSNYPRKLVDSEYNQRRIDCEQAAVKMGVETLRQATMTALQAVKATLSENEYKRAHHVISENDRVIAATTALQNNDMDALRTLMAASHQSLKHDFEVTVPATDGLVEICKEAMGDRGAVRMTGGGFGGAIVCLCRDAEVPLIKAAVEKHYFERFNLNADIYVCSAGSGLQITSF</sequence>
<dbReference type="Pfam" id="PF10509">
    <property type="entry name" value="GalKase_gal_bdg"/>
    <property type="match status" value="1"/>
</dbReference>
<dbReference type="InterPro" id="IPR014721">
    <property type="entry name" value="Ribsml_uS5_D2-typ_fold_subgr"/>
</dbReference>
<evidence type="ECO:0000256" key="1">
    <source>
        <dbReference type="ARBA" id="ARBA00006566"/>
    </source>
</evidence>
<dbReference type="PANTHER" id="PTHR10457:SF7">
    <property type="entry name" value="GALACTOKINASE-RELATED"/>
    <property type="match status" value="1"/>
</dbReference>
<keyword evidence="6" id="KW-0418">Kinase</keyword>
<dbReference type="InterPro" id="IPR019539">
    <property type="entry name" value="GalKase_N"/>
</dbReference>
<organism evidence="13">
    <name type="scientific">marine sediment metagenome</name>
    <dbReference type="NCBI Taxonomy" id="412755"/>
    <lineage>
        <taxon>unclassified sequences</taxon>
        <taxon>metagenomes</taxon>
        <taxon>ecological metagenomes</taxon>
    </lineage>
</organism>
<dbReference type="InterPro" id="IPR006206">
    <property type="entry name" value="Mevalonate/galactokinase"/>
</dbReference>
<dbReference type="EMBL" id="LAZR01001346">
    <property type="protein sequence ID" value="KKN46155.1"/>
    <property type="molecule type" value="Genomic_DNA"/>
</dbReference>
<evidence type="ECO:0000259" key="11">
    <source>
        <dbReference type="Pfam" id="PF08544"/>
    </source>
</evidence>
<comment type="similarity">
    <text evidence="1">Belongs to the GHMP kinase family. GalK subfamily.</text>
</comment>
<dbReference type="InterPro" id="IPR006204">
    <property type="entry name" value="GHMP_kinase_N_dom"/>
</dbReference>
<keyword evidence="7" id="KW-0067">ATP-binding</keyword>
<evidence type="ECO:0000259" key="12">
    <source>
        <dbReference type="Pfam" id="PF10509"/>
    </source>
</evidence>
<dbReference type="GO" id="GO:0006012">
    <property type="term" value="P:galactose metabolic process"/>
    <property type="evidence" value="ECO:0007669"/>
    <property type="project" value="InterPro"/>
</dbReference>